<feature type="chain" id="PRO_5041715577" description="Immunoglobulin V-set domain-containing protein" evidence="5">
    <location>
        <begin position="18"/>
        <end position="221"/>
    </location>
</feature>
<dbReference type="Gene3D" id="2.60.40.10">
    <property type="entry name" value="Immunoglobulins"/>
    <property type="match status" value="1"/>
</dbReference>
<dbReference type="GO" id="GO:0004888">
    <property type="term" value="F:transmembrane signaling receptor activity"/>
    <property type="evidence" value="ECO:0007669"/>
    <property type="project" value="TreeGrafter"/>
</dbReference>
<dbReference type="SUPFAM" id="SSF48726">
    <property type="entry name" value="Immunoglobulin"/>
    <property type="match status" value="1"/>
</dbReference>
<evidence type="ECO:0000256" key="1">
    <source>
        <dbReference type="ARBA" id="ARBA00004370"/>
    </source>
</evidence>
<keyword evidence="2 4" id="KW-0812">Transmembrane</keyword>
<feature type="transmembrane region" description="Helical" evidence="4">
    <location>
        <begin position="198"/>
        <end position="219"/>
    </location>
</feature>
<gene>
    <name evidence="7" type="ORF">Q7C36_009214</name>
</gene>
<feature type="domain" description="Immunoglobulin V-set" evidence="6">
    <location>
        <begin position="20"/>
        <end position="116"/>
    </location>
</feature>
<dbReference type="AlphaFoldDB" id="A0AA88NAZ1"/>
<evidence type="ECO:0000313" key="7">
    <source>
        <dbReference type="EMBL" id="KAK2850431.1"/>
    </source>
</evidence>
<dbReference type="InterPro" id="IPR013106">
    <property type="entry name" value="Ig_V-set"/>
</dbReference>
<dbReference type="EMBL" id="JAVHJS010000008">
    <property type="protein sequence ID" value="KAK2850431.1"/>
    <property type="molecule type" value="Genomic_DNA"/>
</dbReference>
<keyword evidence="4" id="KW-1133">Transmembrane helix</keyword>
<keyword evidence="3 4" id="KW-0472">Membrane</keyword>
<evidence type="ECO:0000313" key="8">
    <source>
        <dbReference type="Proteomes" id="UP001187315"/>
    </source>
</evidence>
<evidence type="ECO:0000256" key="3">
    <source>
        <dbReference type="ARBA" id="ARBA00023136"/>
    </source>
</evidence>
<reference evidence="7" key="1">
    <citation type="submission" date="2023-08" db="EMBL/GenBank/DDBJ databases">
        <title>Pelteobagrus vachellii genome.</title>
        <authorList>
            <person name="Liu H."/>
        </authorList>
    </citation>
    <scope>NUCLEOTIDE SEQUENCE</scope>
    <source>
        <strain evidence="7">PRFRI_2022a</strain>
        <tissue evidence="7">Muscle</tissue>
    </source>
</reference>
<dbReference type="InterPro" id="IPR013783">
    <property type="entry name" value="Ig-like_fold"/>
</dbReference>
<keyword evidence="5" id="KW-0732">Signal</keyword>
<name>A0AA88NAZ1_TACVA</name>
<keyword evidence="8" id="KW-1185">Reference proteome</keyword>
<dbReference type="InterPro" id="IPR036179">
    <property type="entry name" value="Ig-like_dom_sf"/>
</dbReference>
<feature type="signal peptide" evidence="5">
    <location>
        <begin position="1"/>
        <end position="17"/>
    </location>
</feature>
<evidence type="ECO:0000256" key="5">
    <source>
        <dbReference type="SAM" id="SignalP"/>
    </source>
</evidence>
<evidence type="ECO:0000256" key="2">
    <source>
        <dbReference type="ARBA" id="ARBA00022692"/>
    </source>
</evidence>
<evidence type="ECO:0000259" key="6">
    <source>
        <dbReference type="Pfam" id="PF07686"/>
    </source>
</evidence>
<organism evidence="7 8">
    <name type="scientific">Tachysurus vachellii</name>
    <name type="common">Darkbarbel catfish</name>
    <name type="synonym">Pelteobagrus vachellii</name>
    <dbReference type="NCBI Taxonomy" id="175792"/>
    <lineage>
        <taxon>Eukaryota</taxon>
        <taxon>Metazoa</taxon>
        <taxon>Chordata</taxon>
        <taxon>Craniata</taxon>
        <taxon>Vertebrata</taxon>
        <taxon>Euteleostomi</taxon>
        <taxon>Actinopterygii</taxon>
        <taxon>Neopterygii</taxon>
        <taxon>Teleostei</taxon>
        <taxon>Ostariophysi</taxon>
        <taxon>Siluriformes</taxon>
        <taxon>Bagridae</taxon>
        <taxon>Tachysurus</taxon>
    </lineage>
</organism>
<proteinExistence type="predicted"/>
<dbReference type="InterPro" id="IPR050671">
    <property type="entry name" value="CD300_family_receptors"/>
</dbReference>
<dbReference type="PANTHER" id="PTHR11860">
    <property type="entry name" value="POLYMERIC-IMMUNOGLOBULIN RECEPTOR"/>
    <property type="match status" value="1"/>
</dbReference>
<dbReference type="Pfam" id="PF07686">
    <property type="entry name" value="V-set"/>
    <property type="match status" value="1"/>
</dbReference>
<comment type="subcellular location">
    <subcellularLocation>
        <location evidence="1">Membrane</location>
    </subcellularLocation>
</comment>
<dbReference type="GO" id="GO:0005886">
    <property type="term" value="C:plasma membrane"/>
    <property type="evidence" value="ECO:0007669"/>
    <property type="project" value="TreeGrafter"/>
</dbReference>
<comment type="caution">
    <text evidence="7">The sequence shown here is derived from an EMBL/GenBank/DDBJ whole genome shotgun (WGS) entry which is preliminary data.</text>
</comment>
<accession>A0AA88NAZ1</accession>
<protein>
    <recommendedName>
        <fullName evidence="6">Immunoglobulin V-set domain-containing protein</fullName>
    </recommendedName>
</protein>
<dbReference type="Proteomes" id="UP001187315">
    <property type="component" value="Unassembled WGS sequence"/>
</dbReference>
<sequence>MMLVLLLFLEKVAGFNALTGPSEVKQCAGRSVHVVCHYHSFYRDNVKYWCKGYYFNHCTILVRTSQSQDVYESLQITDNKRERFFTVHMKNAQTEDSGWYWCAIERVSRHVSKSMQLIISEEAQHCAASRETPQNIQEVTVRPPTSALTTFRFPTITSTSYVTTLKTTDLTEMKHESVPIEIYVTECSVHQIWSIARWILFTGMCLYLSCFITCFEIWFRI</sequence>
<dbReference type="PANTHER" id="PTHR11860:SF111">
    <property type="entry name" value="IMMUNOGLOBULIN SUBTYPE DOMAIN-CONTAINING PROTEIN"/>
    <property type="match status" value="1"/>
</dbReference>
<evidence type="ECO:0000256" key="4">
    <source>
        <dbReference type="SAM" id="Phobius"/>
    </source>
</evidence>